<dbReference type="SMART" id="SM00052">
    <property type="entry name" value="EAL"/>
    <property type="match status" value="1"/>
</dbReference>
<dbReference type="SUPFAM" id="SSF141868">
    <property type="entry name" value="EAL domain-like"/>
    <property type="match status" value="1"/>
</dbReference>
<dbReference type="PROSITE" id="PS51833">
    <property type="entry name" value="HDOD"/>
    <property type="match status" value="1"/>
</dbReference>
<protein>
    <recommendedName>
        <fullName evidence="5">Diguanylate phosphodiesterase</fullName>
    </recommendedName>
</protein>
<dbReference type="InterPro" id="IPR013976">
    <property type="entry name" value="HDOD"/>
</dbReference>
<dbReference type="Pfam" id="PF00563">
    <property type="entry name" value="EAL"/>
    <property type="match status" value="1"/>
</dbReference>
<gene>
    <name evidence="3" type="ORF">CFH83_09510</name>
</gene>
<dbReference type="PROSITE" id="PS50883">
    <property type="entry name" value="EAL"/>
    <property type="match status" value="1"/>
</dbReference>
<reference evidence="3 4" key="1">
    <citation type="journal article" date="2017" name="Front. Microbiol.">
        <title>Comparative Genomic Analysis of the Class Epsilonproteobacteria and Proposed Reclassification to Epsilonbacteraeota (phyl. nov.).</title>
        <authorList>
            <person name="Waite D.W."/>
            <person name="Vanwonterghem I."/>
            <person name="Rinke C."/>
            <person name="Parks D.H."/>
            <person name="Zhang Y."/>
            <person name="Takai K."/>
            <person name="Sievert S.M."/>
            <person name="Simon J."/>
            <person name="Campbell B.J."/>
            <person name="Hanson T.E."/>
            <person name="Woyke T."/>
            <person name="Klotz M.G."/>
            <person name="Hugenholtz P."/>
        </authorList>
    </citation>
    <scope>NUCLEOTIDE SEQUENCE [LARGE SCALE GENOMIC DNA]</scope>
    <source>
        <strain evidence="3">UBA12443</strain>
    </source>
</reference>
<evidence type="ECO:0000259" key="2">
    <source>
        <dbReference type="PROSITE" id="PS51833"/>
    </source>
</evidence>
<evidence type="ECO:0000313" key="3">
    <source>
        <dbReference type="EMBL" id="DAB37754.1"/>
    </source>
</evidence>
<feature type="domain" description="EAL" evidence="1">
    <location>
        <begin position="1"/>
        <end position="213"/>
    </location>
</feature>
<proteinExistence type="predicted"/>
<dbReference type="InterPro" id="IPR035919">
    <property type="entry name" value="EAL_sf"/>
</dbReference>
<comment type="caution">
    <text evidence="3">The sequence shown here is derived from an EMBL/GenBank/DDBJ whole genome shotgun (WGS) entry which is preliminary data.</text>
</comment>
<dbReference type="InterPro" id="IPR001633">
    <property type="entry name" value="EAL_dom"/>
</dbReference>
<organism evidence="3 4">
    <name type="scientific">Sulfuricurvum kujiense</name>
    <dbReference type="NCBI Taxonomy" id="148813"/>
    <lineage>
        <taxon>Bacteria</taxon>
        <taxon>Pseudomonadati</taxon>
        <taxon>Campylobacterota</taxon>
        <taxon>Epsilonproteobacteria</taxon>
        <taxon>Campylobacterales</taxon>
        <taxon>Sulfurimonadaceae</taxon>
        <taxon>Sulfuricurvum</taxon>
    </lineage>
</organism>
<dbReference type="Pfam" id="PF08668">
    <property type="entry name" value="HDOD"/>
    <property type="match status" value="1"/>
</dbReference>
<dbReference type="PIRSF" id="PIRSF003180">
    <property type="entry name" value="DiGMPpdiest_YuxH"/>
    <property type="match status" value="1"/>
</dbReference>
<dbReference type="Proteomes" id="UP000228859">
    <property type="component" value="Unassembled WGS sequence"/>
</dbReference>
<dbReference type="RefSeq" id="WP_294894280.1">
    <property type="nucleotide sequence ID" value="NZ_DLUI01000137.1"/>
</dbReference>
<dbReference type="AlphaFoldDB" id="A0A2D3WJ62"/>
<dbReference type="InterPro" id="IPR052340">
    <property type="entry name" value="RNase_Y/CdgJ"/>
</dbReference>
<dbReference type="Gene3D" id="1.10.3210.10">
    <property type="entry name" value="Hypothetical protein af1432"/>
    <property type="match status" value="1"/>
</dbReference>
<accession>A0A2D3WJ62</accession>
<sequence length="414" mass="47727">MRETDIFIGRQPIFDRDGKCISYELLYRSAYESSEAVFSNNADATARVIINLIHNIGLSSILGNKIGYINVDEQIILSDVFLSLPKSKFVFEILEYTKVTPDVIEKVRHLHEIGYKFALDDFSCENENIEYFKLLFPYIDVVKIDLLALNNMTLEEIIGKFSSYQDIKLLAEKVENIEIFEQCIKAGFDYFQGYFFEKPTVISGIKIEPSVINAIDIINTLYSTADMNLISEKFSFYPELTFNLLRYINSAEFSFRHEITSIKQILNLLGPSRLRSWLGLFLYSGHHEERFQEAIVDAAKFRANMMRELVIALGKPKLADEAFLVGSLSLIDTYLHISMEDIIHKIHLAQPLVDALVKREGYFGKLLLITEKLEKTENIQTLIEHLAPKINLTTDQLYRIYSKAYNYTIETHLS</sequence>
<evidence type="ECO:0000259" key="1">
    <source>
        <dbReference type="PROSITE" id="PS50883"/>
    </source>
</evidence>
<feature type="domain" description="HDOD" evidence="2">
    <location>
        <begin position="207"/>
        <end position="396"/>
    </location>
</feature>
<dbReference type="EMBL" id="DLUI01000137">
    <property type="protein sequence ID" value="DAB37754.1"/>
    <property type="molecule type" value="Genomic_DNA"/>
</dbReference>
<dbReference type="SUPFAM" id="SSF109604">
    <property type="entry name" value="HD-domain/PDEase-like"/>
    <property type="match status" value="1"/>
</dbReference>
<evidence type="ECO:0008006" key="5">
    <source>
        <dbReference type="Google" id="ProtNLM"/>
    </source>
</evidence>
<dbReference type="PANTHER" id="PTHR33525">
    <property type="match status" value="1"/>
</dbReference>
<name>A0A2D3WJ62_9BACT</name>
<dbReference type="Gene3D" id="3.20.20.450">
    <property type="entry name" value="EAL domain"/>
    <property type="match status" value="1"/>
</dbReference>
<dbReference type="PANTHER" id="PTHR33525:SF4">
    <property type="entry name" value="CYCLIC DI-GMP PHOSPHODIESTERASE CDGJ"/>
    <property type="match status" value="1"/>
</dbReference>
<dbReference type="InterPro" id="IPR014408">
    <property type="entry name" value="dGMP_Pdiesterase_EAL/HD-GYP"/>
</dbReference>
<evidence type="ECO:0000313" key="4">
    <source>
        <dbReference type="Proteomes" id="UP000228859"/>
    </source>
</evidence>